<protein>
    <recommendedName>
        <fullName evidence="3">Sorbitol dehydrogenase</fullName>
    </recommendedName>
</protein>
<dbReference type="Proteomes" id="UP000241074">
    <property type="component" value="Chromosome"/>
</dbReference>
<organism evidence="1 2">
    <name type="scientific">Ahniella affigens</name>
    <dbReference type="NCBI Taxonomy" id="2021234"/>
    <lineage>
        <taxon>Bacteria</taxon>
        <taxon>Pseudomonadati</taxon>
        <taxon>Pseudomonadota</taxon>
        <taxon>Gammaproteobacteria</taxon>
        <taxon>Lysobacterales</taxon>
        <taxon>Rhodanobacteraceae</taxon>
        <taxon>Ahniella</taxon>
    </lineage>
</organism>
<evidence type="ECO:0000313" key="1">
    <source>
        <dbReference type="EMBL" id="AVP97601.1"/>
    </source>
</evidence>
<name>A0A2P1PRY0_9GAMM</name>
<proteinExistence type="predicted"/>
<keyword evidence="2" id="KW-1185">Reference proteome</keyword>
<dbReference type="KEGG" id="xba:C7S18_10500"/>
<evidence type="ECO:0000313" key="2">
    <source>
        <dbReference type="Proteomes" id="UP000241074"/>
    </source>
</evidence>
<accession>A0A2P1PRY0</accession>
<reference evidence="1 2" key="1">
    <citation type="submission" date="2018-03" db="EMBL/GenBank/DDBJ databases">
        <title>Ahniella affigens gen. nov., sp. nov., a gammaproteobacterium isolated from sandy soil near a stream.</title>
        <authorList>
            <person name="Ko Y."/>
            <person name="Kim J.-H."/>
        </authorList>
    </citation>
    <scope>NUCLEOTIDE SEQUENCE [LARGE SCALE GENOMIC DNA]</scope>
    <source>
        <strain evidence="1 2">D13</strain>
    </source>
</reference>
<dbReference type="RefSeq" id="WP_106891521.1">
    <property type="nucleotide sequence ID" value="NZ_CP027860.1"/>
</dbReference>
<dbReference type="OrthoDB" id="495830at2"/>
<gene>
    <name evidence="1" type="ORF">C7S18_10500</name>
</gene>
<evidence type="ECO:0008006" key="3">
    <source>
        <dbReference type="Google" id="ProtNLM"/>
    </source>
</evidence>
<dbReference type="EMBL" id="CP027860">
    <property type="protein sequence ID" value="AVP97601.1"/>
    <property type="molecule type" value="Genomic_DNA"/>
</dbReference>
<dbReference type="AlphaFoldDB" id="A0A2P1PRY0"/>
<reference evidence="1 2" key="2">
    <citation type="submission" date="2018-03" db="EMBL/GenBank/DDBJ databases">
        <authorList>
            <person name="Keele B.F."/>
        </authorList>
    </citation>
    <scope>NUCLEOTIDE SEQUENCE [LARGE SCALE GENOMIC DNA]</scope>
    <source>
        <strain evidence="1 2">D13</strain>
    </source>
</reference>
<sequence>MTQTYFDTLSRETAPDVLNWFFAESSAILALRDESAIDQAIRARLMPDSSYDGTAKAIILMWYTGEWYTNIGDPTAMISTQIDGPSYVQGLMWTAADAHPPGAKQPGFGSWAEPPIQIPI</sequence>